<feature type="active site" description="Proton acceptor" evidence="7">
    <location>
        <position position="213"/>
    </location>
</feature>
<dbReference type="STRING" id="4999.A0A1Y1UJH6"/>
<dbReference type="GO" id="GO:0004616">
    <property type="term" value="F:phosphogluconate dehydrogenase (decarboxylating) activity"/>
    <property type="evidence" value="ECO:0007669"/>
    <property type="project" value="UniProtKB-EC"/>
</dbReference>
<dbReference type="InterPro" id="IPR013328">
    <property type="entry name" value="6PGD_dom2"/>
</dbReference>
<evidence type="ECO:0000256" key="6">
    <source>
        <dbReference type="ARBA" id="ARBA00023126"/>
    </source>
</evidence>
<dbReference type="Gene3D" id="1.10.1040.10">
    <property type="entry name" value="N-(1-d-carboxylethyl)-l-norvaline Dehydrogenase, domain 2"/>
    <property type="match status" value="1"/>
</dbReference>
<dbReference type="PIRSF" id="PIRSF000109">
    <property type="entry name" value="6PGD"/>
    <property type="match status" value="1"/>
</dbReference>
<dbReference type="PRINTS" id="PR00076">
    <property type="entry name" value="6PGDHDRGNASE"/>
</dbReference>
<comment type="similarity">
    <text evidence="2">Belongs to the 6-phosphogluconate dehydrogenase family.</text>
</comment>
<dbReference type="RefSeq" id="XP_021872125.1">
    <property type="nucleotide sequence ID" value="XM_022015234.1"/>
</dbReference>
<evidence type="ECO:0000256" key="4">
    <source>
        <dbReference type="ARBA" id="ARBA00023002"/>
    </source>
</evidence>
<dbReference type="InterPro" id="IPR006183">
    <property type="entry name" value="Pgluconate_DH"/>
</dbReference>
<dbReference type="GeneID" id="33557042"/>
<evidence type="ECO:0000256" key="7">
    <source>
        <dbReference type="PIRSR" id="PIRSR000109-1"/>
    </source>
</evidence>
<dbReference type="Proteomes" id="UP000193218">
    <property type="component" value="Unassembled WGS sequence"/>
</dbReference>
<dbReference type="InterPro" id="IPR008927">
    <property type="entry name" value="6-PGluconate_DH-like_C_sf"/>
</dbReference>
<dbReference type="UniPathway" id="UPA00115">
    <property type="reaction ID" value="UER00410"/>
</dbReference>
<dbReference type="InParanoid" id="A0A1Y1UJH6"/>
<organism evidence="9 10">
    <name type="scientific">Kockovaella imperatae</name>
    <dbReference type="NCBI Taxonomy" id="4999"/>
    <lineage>
        <taxon>Eukaryota</taxon>
        <taxon>Fungi</taxon>
        <taxon>Dikarya</taxon>
        <taxon>Basidiomycota</taxon>
        <taxon>Agaricomycotina</taxon>
        <taxon>Tremellomycetes</taxon>
        <taxon>Tremellales</taxon>
        <taxon>Cuniculitremaceae</taxon>
        <taxon>Kockovaella</taxon>
    </lineage>
</organism>
<reference evidence="9 10" key="1">
    <citation type="submission" date="2017-03" db="EMBL/GenBank/DDBJ databases">
        <title>Widespread Adenine N6-methylation of Active Genes in Fungi.</title>
        <authorList>
            <consortium name="DOE Joint Genome Institute"/>
            <person name="Mondo S.J."/>
            <person name="Dannebaum R.O."/>
            <person name="Kuo R.C."/>
            <person name="Louie K.B."/>
            <person name="Bewick A.J."/>
            <person name="Labutti K."/>
            <person name="Haridas S."/>
            <person name="Kuo A."/>
            <person name="Salamov A."/>
            <person name="Ahrendt S.R."/>
            <person name="Lau R."/>
            <person name="Bowen B.P."/>
            <person name="Lipzen A."/>
            <person name="Sullivan W."/>
            <person name="Andreopoulos W.B."/>
            <person name="Clum A."/>
            <person name="Lindquist E."/>
            <person name="Daum C."/>
            <person name="Northen T.R."/>
            <person name="Ramamoorthy G."/>
            <person name="Schmitz R.J."/>
            <person name="Gryganskyi A."/>
            <person name="Culley D."/>
            <person name="Magnuson J."/>
            <person name="James T.Y."/>
            <person name="O'Malley M.A."/>
            <person name="Stajich J.E."/>
            <person name="Spatafora J.W."/>
            <person name="Visel A."/>
            <person name="Grigoriev I.V."/>
        </authorList>
    </citation>
    <scope>NUCLEOTIDE SEQUENCE [LARGE SCALE GENOMIC DNA]</scope>
    <source>
        <strain evidence="9 10">NRRL Y-17943</strain>
    </source>
</reference>
<dbReference type="InterPro" id="IPR006115">
    <property type="entry name" value="6PGDH_NADP-bd"/>
</dbReference>
<dbReference type="EC" id="1.1.1.44" evidence="3"/>
<dbReference type="InterPro" id="IPR006114">
    <property type="entry name" value="6PGDH_C"/>
</dbReference>
<dbReference type="EMBL" id="NBSH01000004">
    <property type="protein sequence ID" value="ORX38203.1"/>
    <property type="molecule type" value="Genomic_DNA"/>
</dbReference>
<keyword evidence="5" id="KW-0311">Gluconate utilization</keyword>
<name>A0A1Y1UJH6_9TREE</name>
<keyword evidence="6" id="KW-0570">Pentose shunt</keyword>
<sequence>MVSGSIPSTAVMSRLDSQDVHDVQVGIIGSGSMGAGMTLLFAEHGATVGCYDTDKEAVKTLLRQSEEDKVVDESKVYGFTSLAGLIHAFPRQGQNQPRILVLSLPHGSPADGILDELKDLLDKGDVILDCGNEWWADTQKRQAKCERLGIHWIGSGVSGGYQAARHGPSMSPGGSEEAYAIVEPYLKQWAAKTPSGEPCVAYIGPGGSGHYVKMVHNGIEHAHLSILCEVRALLHGVLDLDNDTIAKMFEEWNEDGPLRGNFLVGIGFKGLRFKEGDGIKNEQGIVEEIEDKVTQDADRSEGTGTWSAREAMNRHVACPAIAAAHTLRIISADKFERLAVVHNLSTPQPQKKPVKDGKLDPELAKAFHQATYGAILGAFVQGLELITRTSTDEEWGVSLATCMKIWRAGCIIQSDAICDLLLPILEKFGPSQPLNLLESCPEIASELAKTYASLKKIVALGVETDAVIPAMSATLEWLKSVGGKNLPTNFQEMELDYFGHHNYDIVGKTEKGHHKGRYHTEFKST</sequence>
<protein>
    <recommendedName>
        <fullName evidence="3">phosphogluconate dehydrogenase (NADP(+)-dependent, decarboxylating)</fullName>
        <ecNumber evidence="3">1.1.1.44</ecNumber>
    </recommendedName>
</protein>
<dbReference type="AlphaFoldDB" id="A0A1Y1UJH6"/>
<comment type="caution">
    <text evidence="9">The sequence shown here is derived from an EMBL/GenBank/DDBJ whole genome shotgun (WGS) entry which is preliminary data.</text>
</comment>
<dbReference type="GO" id="GO:0006098">
    <property type="term" value="P:pentose-phosphate shunt"/>
    <property type="evidence" value="ECO:0007669"/>
    <property type="project" value="UniProtKB-UniPathway"/>
</dbReference>
<dbReference type="InterPro" id="IPR036291">
    <property type="entry name" value="NAD(P)-bd_dom_sf"/>
</dbReference>
<dbReference type="SUPFAM" id="SSF51735">
    <property type="entry name" value="NAD(P)-binding Rossmann-fold domains"/>
    <property type="match status" value="1"/>
</dbReference>
<evidence type="ECO:0000256" key="3">
    <source>
        <dbReference type="ARBA" id="ARBA00013011"/>
    </source>
</evidence>
<dbReference type="Pfam" id="PF03446">
    <property type="entry name" value="NAD_binding_2"/>
    <property type="match status" value="1"/>
</dbReference>
<keyword evidence="10" id="KW-1185">Reference proteome</keyword>
<dbReference type="SUPFAM" id="SSF48179">
    <property type="entry name" value="6-phosphogluconate dehydrogenase C-terminal domain-like"/>
    <property type="match status" value="1"/>
</dbReference>
<comment type="pathway">
    <text evidence="1">Carbohydrate degradation; pentose phosphate pathway; D-ribulose 5-phosphate from D-glucose 6-phosphate (oxidative stage): step 3/3.</text>
</comment>
<dbReference type="SMART" id="SM01350">
    <property type="entry name" value="6PGD"/>
    <property type="match status" value="1"/>
</dbReference>
<feature type="domain" description="6-phosphogluconate dehydrogenase C-terminal" evidence="8">
    <location>
        <begin position="209"/>
        <end position="523"/>
    </location>
</feature>
<proteinExistence type="inferred from homology"/>
<gene>
    <name evidence="9" type="ORF">BD324DRAFT_619961</name>
</gene>
<keyword evidence="4" id="KW-0560">Oxidoreductase</keyword>
<evidence type="ECO:0000256" key="1">
    <source>
        <dbReference type="ARBA" id="ARBA00004874"/>
    </source>
</evidence>
<dbReference type="InterPro" id="IPR006113">
    <property type="entry name" value="6PGDH_Gnd/GntZ"/>
</dbReference>
<accession>A0A1Y1UJH6</accession>
<dbReference type="Gene3D" id="3.40.50.720">
    <property type="entry name" value="NAD(P)-binding Rossmann-like Domain"/>
    <property type="match status" value="1"/>
</dbReference>
<evidence type="ECO:0000256" key="5">
    <source>
        <dbReference type="ARBA" id="ARBA00023064"/>
    </source>
</evidence>
<evidence type="ECO:0000256" key="2">
    <source>
        <dbReference type="ARBA" id="ARBA00008419"/>
    </source>
</evidence>
<dbReference type="GO" id="GO:0050661">
    <property type="term" value="F:NADP binding"/>
    <property type="evidence" value="ECO:0007669"/>
    <property type="project" value="InterPro"/>
</dbReference>
<dbReference type="Pfam" id="PF00393">
    <property type="entry name" value="6PGD"/>
    <property type="match status" value="1"/>
</dbReference>
<evidence type="ECO:0000313" key="10">
    <source>
        <dbReference type="Proteomes" id="UP000193218"/>
    </source>
</evidence>
<feature type="active site" description="Proton donor" evidence="7">
    <location>
        <position position="220"/>
    </location>
</feature>
<dbReference type="OrthoDB" id="434986at2759"/>
<dbReference type="FunFam" id="3.40.50.720:FF:000634">
    <property type="entry name" value="6-phosphogluconate dehydrogenase, decarboxylating"/>
    <property type="match status" value="1"/>
</dbReference>
<dbReference type="GO" id="GO:0019521">
    <property type="term" value="P:D-gluconate metabolic process"/>
    <property type="evidence" value="ECO:0007669"/>
    <property type="project" value="UniProtKB-KW"/>
</dbReference>
<evidence type="ECO:0000313" key="9">
    <source>
        <dbReference type="EMBL" id="ORX38203.1"/>
    </source>
</evidence>
<evidence type="ECO:0000259" key="8">
    <source>
        <dbReference type="SMART" id="SM01350"/>
    </source>
</evidence>
<dbReference type="PANTHER" id="PTHR11811">
    <property type="entry name" value="6-PHOSPHOGLUCONATE DEHYDROGENASE"/>
    <property type="match status" value="1"/>
</dbReference>